<keyword evidence="2" id="KW-1185">Reference proteome</keyword>
<proteinExistence type="predicted"/>
<dbReference type="AlphaFoldDB" id="A0A8H7A430"/>
<organism evidence="1 2">
    <name type="scientific">Endocarpon pusillum</name>
    <dbReference type="NCBI Taxonomy" id="364733"/>
    <lineage>
        <taxon>Eukaryota</taxon>
        <taxon>Fungi</taxon>
        <taxon>Dikarya</taxon>
        <taxon>Ascomycota</taxon>
        <taxon>Pezizomycotina</taxon>
        <taxon>Eurotiomycetes</taxon>
        <taxon>Chaetothyriomycetidae</taxon>
        <taxon>Verrucariales</taxon>
        <taxon>Verrucariaceae</taxon>
        <taxon>Endocarpon</taxon>
    </lineage>
</organism>
<evidence type="ECO:0000313" key="1">
    <source>
        <dbReference type="EMBL" id="KAF7502173.1"/>
    </source>
</evidence>
<accession>A0A8H7A430</accession>
<reference evidence="1" key="1">
    <citation type="submission" date="2020-02" db="EMBL/GenBank/DDBJ databases">
        <authorList>
            <person name="Palmer J.M."/>
        </authorList>
    </citation>
    <scope>NUCLEOTIDE SEQUENCE</scope>
    <source>
        <strain evidence="1">EPUS1.4</strain>
        <tissue evidence="1">Thallus</tissue>
    </source>
</reference>
<protein>
    <submittedName>
        <fullName evidence="1">Uncharacterized protein</fullName>
    </submittedName>
</protein>
<name>A0A8H7A430_9EURO</name>
<gene>
    <name evidence="1" type="ORF">GJ744_006777</name>
</gene>
<dbReference type="EMBL" id="JAACFV010000309">
    <property type="protein sequence ID" value="KAF7502173.1"/>
    <property type="molecule type" value="Genomic_DNA"/>
</dbReference>
<evidence type="ECO:0000313" key="2">
    <source>
        <dbReference type="Proteomes" id="UP000606974"/>
    </source>
</evidence>
<dbReference type="Proteomes" id="UP000606974">
    <property type="component" value="Unassembled WGS sequence"/>
</dbReference>
<comment type="caution">
    <text evidence="1">The sequence shown here is derived from an EMBL/GenBank/DDBJ whole genome shotgun (WGS) entry which is preliminary data.</text>
</comment>
<sequence>MMDSLENLSLKDPKISLKSFYGVRIDTEQLNSIFRPLLPTSFDFGKSTPPHLLLDVAVKSQMARSKEQSKAGVCLRPAIENLGRLWYRELQHVDVSGDQGSRGLAFFIGFTTDEATRMAVLRFCFHLRISSAYPLIGKMFRSYRHTGFSFRHYLHFEIPFSPI</sequence>